<gene>
    <name evidence="1" type="ORF">IWW38_005185</name>
</gene>
<proteinExistence type="predicted"/>
<organism evidence="1 2">
    <name type="scientific">Coemansia aciculifera</name>
    <dbReference type="NCBI Taxonomy" id="417176"/>
    <lineage>
        <taxon>Eukaryota</taxon>
        <taxon>Fungi</taxon>
        <taxon>Fungi incertae sedis</taxon>
        <taxon>Zoopagomycota</taxon>
        <taxon>Kickxellomycotina</taxon>
        <taxon>Kickxellomycetes</taxon>
        <taxon>Kickxellales</taxon>
        <taxon>Kickxellaceae</taxon>
        <taxon>Coemansia</taxon>
    </lineage>
</organism>
<sequence length="173" mass="19701">MEEPQQSPQQAPPPQATALAPAPYAKPSTGWYVFLYVFCLIVLLADIGLCAYYTYEAVNYSSFYDSYGNYYYGYQNSFYVWRAGVTGGVAFIAWICLIVLIVVHRRRRRRARAPVMVQFMPMSQWQQPYPVQYPVQPGAQYPQPVAYGPPQPGYAYQQSPAPQQYPPVNTSQV</sequence>
<evidence type="ECO:0000313" key="1">
    <source>
        <dbReference type="EMBL" id="KAJ2886993.1"/>
    </source>
</evidence>
<dbReference type="Proteomes" id="UP001139981">
    <property type="component" value="Unassembled WGS sequence"/>
</dbReference>
<reference evidence="1" key="1">
    <citation type="submission" date="2022-07" db="EMBL/GenBank/DDBJ databases">
        <title>Phylogenomic reconstructions and comparative analyses of Kickxellomycotina fungi.</title>
        <authorList>
            <person name="Reynolds N.K."/>
            <person name="Stajich J.E."/>
            <person name="Barry K."/>
            <person name="Grigoriev I.V."/>
            <person name="Crous P."/>
            <person name="Smith M.E."/>
        </authorList>
    </citation>
    <scope>NUCLEOTIDE SEQUENCE</scope>
    <source>
        <strain evidence="1">CBS 190363</strain>
    </source>
</reference>
<comment type="caution">
    <text evidence="1">The sequence shown here is derived from an EMBL/GenBank/DDBJ whole genome shotgun (WGS) entry which is preliminary data.</text>
</comment>
<accession>A0ACC1LWC0</accession>
<dbReference type="EMBL" id="JANBVB010002282">
    <property type="protein sequence ID" value="KAJ2886993.1"/>
    <property type="molecule type" value="Genomic_DNA"/>
</dbReference>
<keyword evidence="2" id="KW-1185">Reference proteome</keyword>
<evidence type="ECO:0000313" key="2">
    <source>
        <dbReference type="Proteomes" id="UP001139981"/>
    </source>
</evidence>
<protein>
    <submittedName>
        <fullName evidence="1">Uncharacterized protein</fullName>
    </submittedName>
</protein>
<name>A0ACC1LWC0_9FUNG</name>